<dbReference type="Proteomes" id="UP000784294">
    <property type="component" value="Unassembled WGS sequence"/>
</dbReference>
<comment type="caution">
    <text evidence="1">The sequence shown here is derived from an EMBL/GenBank/DDBJ whole genome shotgun (WGS) entry which is preliminary data.</text>
</comment>
<dbReference type="AlphaFoldDB" id="A0A3S5AC82"/>
<evidence type="ECO:0000313" key="2">
    <source>
        <dbReference type="Proteomes" id="UP000784294"/>
    </source>
</evidence>
<proteinExistence type="predicted"/>
<protein>
    <submittedName>
        <fullName evidence="1">Uncharacterized protein</fullName>
    </submittedName>
</protein>
<evidence type="ECO:0000313" key="1">
    <source>
        <dbReference type="EMBL" id="VEL12550.1"/>
    </source>
</evidence>
<name>A0A3S5AC82_9PLAT</name>
<dbReference type="EMBL" id="CAAALY010015097">
    <property type="protein sequence ID" value="VEL12550.1"/>
    <property type="molecule type" value="Genomic_DNA"/>
</dbReference>
<gene>
    <name evidence="1" type="ORF">PXEA_LOCUS5990</name>
</gene>
<accession>A0A3S5AC82</accession>
<organism evidence="1 2">
    <name type="scientific">Protopolystoma xenopodis</name>
    <dbReference type="NCBI Taxonomy" id="117903"/>
    <lineage>
        <taxon>Eukaryota</taxon>
        <taxon>Metazoa</taxon>
        <taxon>Spiralia</taxon>
        <taxon>Lophotrochozoa</taxon>
        <taxon>Platyhelminthes</taxon>
        <taxon>Monogenea</taxon>
        <taxon>Polyopisthocotylea</taxon>
        <taxon>Polystomatidea</taxon>
        <taxon>Polystomatidae</taxon>
        <taxon>Protopolystoma</taxon>
    </lineage>
</organism>
<keyword evidence="2" id="KW-1185">Reference proteome</keyword>
<reference evidence="1" key="1">
    <citation type="submission" date="2018-11" db="EMBL/GenBank/DDBJ databases">
        <authorList>
            <consortium name="Pathogen Informatics"/>
        </authorList>
    </citation>
    <scope>NUCLEOTIDE SEQUENCE</scope>
</reference>
<sequence>MENRSLRYMQSRGICKLDQTQRNVPVNGLGPASKLVLERRPCASAPELSHVWALCVRQQSHYPPTHTYKCTGSDKYTTRLEQANEQLLVLVIRFRHLNTPWARMCRPFSFYRLGFCCAFLCDSLVCVHLCGGDTFDLYRHAHPPYLRILRPLCSRPNLSQGISRPQAGGRGIMTVRLMAQIAAV</sequence>